<evidence type="ECO:0000313" key="2">
    <source>
        <dbReference type="Proteomes" id="UP000827092"/>
    </source>
</evidence>
<feature type="non-terminal residue" evidence="1">
    <location>
        <position position="1"/>
    </location>
</feature>
<gene>
    <name evidence="1" type="ORF">JTE90_015960</name>
</gene>
<protein>
    <submittedName>
        <fullName evidence="1">Uncharacterized protein</fullName>
    </submittedName>
</protein>
<keyword evidence="2" id="KW-1185">Reference proteome</keyword>
<comment type="caution">
    <text evidence="1">The sequence shown here is derived from an EMBL/GenBank/DDBJ whole genome shotgun (WGS) entry which is preliminary data.</text>
</comment>
<proteinExistence type="predicted"/>
<dbReference type="Proteomes" id="UP000827092">
    <property type="component" value="Unassembled WGS sequence"/>
</dbReference>
<dbReference type="EMBL" id="JAFNEN010006899">
    <property type="protein sequence ID" value="KAG8155731.1"/>
    <property type="molecule type" value="Genomic_DNA"/>
</dbReference>
<sequence length="73" mass="8452">GTQWIVTFKDVELKETVVEEEVDILIIQEANITEEISKFFQINISPHMAFLEKEVASGFYCHKKQVDHNIRGS</sequence>
<dbReference type="AlphaFoldDB" id="A0AAV6TDG4"/>
<reference evidence="1 2" key="1">
    <citation type="journal article" date="2022" name="Nat. Ecol. Evol.">
        <title>A masculinizing supergene underlies an exaggerated male reproductive morph in a spider.</title>
        <authorList>
            <person name="Hendrickx F."/>
            <person name="De Corte Z."/>
            <person name="Sonet G."/>
            <person name="Van Belleghem S.M."/>
            <person name="Kostlbacher S."/>
            <person name="Vangestel C."/>
        </authorList>
    </citation>
    <scope>NUCLEOTIDE SEQUENCE [LARGE SCALE GENOMIC DNA]</scope>
    <source>
        <strain evidence="1">W744_W776</strain>
    </source>
</reference>
<organism evidence="1 2">
    <name type="scientific">Oedothorax gibbosus</name>
    <dbReference type="NCBI Taxonomy" id="931172"/>
    <lineage>
        <taxon>Eukaryota</taxon>
        <taxon>Metazoa</taxon>
        <taxon>Ecdysozoa</taxon>
        <taxon>Arthropoda</taxon>
        <taxon>Chelicerata</taxon>
        <taxon>Arachnida</taxon>
        <taxon>Araneae</taxon>
        <taxon>Araneomorphae</taxon>
        <taxon>Entelegynae</taxon>
        <taxon>Araneoidea</taxon>
        <taxon>Linyphiidae</taxon>
        <taxon>Erigoninae</taxon>
        <taxon>Oedothorax</taxon>
    </lineage>
</organism>
<accession>A0AAV6TDG4</accession>
<evidence type="ECO:0000313" key="1">
    <source>
        <dbReference type="EMBL" id="KAG8155731.1"/>
    </source>
</evidence>
<name>A0AAV6TDG4_9ARAC</name>